<dbReference type="Proteomes" id="UP000199506">
    <property type="component" value="Unassembled WGS sequence"/>
</dbReference>
<reference evidence="1 2" key="1">
    <citation type="submission" date="2016-10" db="EMBL/GenBank/DDBJ databases">
        <authorList>
            <person name="de Groot N.N."/>
        </authorList>
    </citation>
    <scope>NUCLEOTIDE SEQUENCE [LARGE SCALE GENOMIC DNA]</scope>
    <source>
        <strain evidence="1 2">DSM 11978</strain>
    </source>
</reference>
<name>A0A1H7I6F5_9EURY</name>
<protein>
    <submittedName>
        <fullName evidence="1">Uncharacterized protein</fullName>
    </submittedName>
</protein>
<dbReference type="OrthoDB" id="78557at2157"/>
<organism evidence="1 2">
    <name type="scientific">Methanobrevibacter gottschalkii</name>
    <dbReference type="NCBI Taxonomy" id="190974"/>
    <lineage>
        <taxon>Archaea</taxon>
        <taxon>Methanobacteriati</taxon>
        <taxon>Methanobacteriota</taxon>
        <taxon>Methanomada group</taxon>
        <taxon>Methanobacteria</taxon>
        <taxon>Methanobacteriales</taxon>
        <taxon>Methanobacteriaceae</taxon>
        <taxon>Methanobrevibacter</taxon>
    </lineage>
</organism>
<dbReference type="RefSeq" id="WP_091698995.1">
    <property type="nucleotide sequence ID" value="NZ_FOAK01000003.1"/>
</dbReference>
<dbReference type="STRING" id="190974.SAMN05216439_1145"/>
<dbReference type="EMBL" id="FOAK01000003">
    <property type="protein sequence ID" value="SEK57402.1"/>
    <property type="molecule type" value="Genomic_DNA"/>
</dbReference>
<accession>A0A1H7I6F5</accession>
<evidence type="ECO:0000313" key="1">
    <source>
        <dbReference type="EMBL" id="SEK57402.1"/>
    </source>
</evidence>
<gene>
    <name evidence="1" type="ORF">SAMN05216439_1145</name>
</gene>
<proteinExistence type="predicted"/>
<evidence type="ECO:0000313" key="2">
    <source>
        <dbReference type="Proteomes" id="UP000199506"/>
    </source>
</evidence>
<dbReference type="AlphaFoldDB" id="A0A1H7I6F5"/>
<sequence length="262" mass="29665">MSSSELINVNTVPDVDTAIEQWNVYQRLCGKKGILDENDFQKIMIKEKDPATGEYVSVEREFKKKSAWQKLGRAFNVDTRIVTHEFMRTKTGRINEAYYCVCATLPNGRSVESDALCSRSERGKQKVSDHTIISTAKTRATNRAISELIGAGEVSSEEMTAEETANKMRREHNKKMIDVKINNEEFTTGDKLQDVDYDPVSLNYARTIKASLQQTKSIINKVSMKNRLLVLIENGDISADMEDKLLSFINEHCPEAIEEESV</sequence>